<feature type="compositionally biased region" description="Polar residues" evidence="1">
    <location>
        <begin position="414"/>
        <end position="437"/>
    </location>
</feature>
<gene>
    <name evidence="3" type="ORF">Pla52n_29350</name>
</gene>
<comment type="caution">
    <text evidence="3">The sequence shown here is derived from an EMBL/GenBank/DDBJ whole genome shotgun (WGS) entry which is preliminary data.</text>
</comment>
<evidence type="ECO:0000313" key="3">
    <source>
        <dbReference type="EMBL" id="TWU04890.1"/>
    </source>
</evidence>
<dbReference type="EMBL" id="SJPN01000003">
    <property type="protein sequence ID" value="TWU04890.1"/>
    <property type="molecule type" value="Genomic_DNA"/>
</dbReference>
<dbReference type="InterPro" id="IPR039523">
    <property type="entry name" value="RimK-rel_E_lig_ATP-grasp"/>
</dbReference>
<evidence type="ECO:0000256" key="1">
    <source>
        <dbReference type="SAM" id="MobiDB-lite"/>
    </source>
</evidence>
<dbReference type="SUPFAM" id="SSF56059">
    <property type="entry name" value="Glutathione synthetase ATP-binding domain-like"/>
    <property type="match status" value="1"/>
</dbReference>
<sequence>MSNSEFDLDVDRGNTALNFLPWIRQAQQSGKGLGGMVMEIMRLRRGQGKLQPDEYFMYGMYDDARFTAESRKTFLGQDNLLVPSPWAKIAGDKPTLTTLLTGMGLPVPETQAIVHPFRTFANAFALRNPADVANFLRKDARYPIFGKPFDSVCSMGTAKIDRYDAEHDAVIVSGDKVVPVDAFAKKINELGLAYLFQTLMLPHPEIAKLIGPCVSSVRMFVISDRDGAALFRAAWKIPASVNHADNFWRVGNILAGVDIETGKILRTVVRTEDGTEPIAAHPITDAVFDGMVFPEWDAMKHLVMQAAINLPHCHFQGWDVALTDRGPILVELEGDGGNPIMEQLCFDTGLLQGRYLKVVEEYNEREKQSQKRNRSRDAAALRKSVAALAVPFETRRTNVDSNEDASSELDDSTVKTTSAPIVIPTGTSIPTDSNVTV</sequence>
<reference evidence="3 4" key="1">
    <citation type="submission" date="2019-02" db="EMBL/GenBank/DDBJ databases">
        <title>Deep-cultivation of Planctomycetes and their phenomic and genomic characterization uncovers novel biology.</title>
        <authorList>
            <person name="Wiegand S."/>
            <person name="Jogler M."/>
            <person name="Boedeker C."/>
            <person name="Pinto D."/>
            <person name="Vollmers J."/>
            <person name="Rivas-Marin E."/>
            <person name="Kohn T."/>
            <person name="Peeters S.H."/>
            <person name="Heuer A."/>
            <person name="Rast P."/>
            <person name="Oberbeckmann S."/>
            <person name="Bunk B."/>
            <person name="Jeske O."/>
            <person name="Meyerdierks A."/>
            <person name="Storesund J.E."/>
            <person name="Kallscheuer N."/>
            <person name="Luecker S."/>
            <person name="Lage O.M."/>
            <person name="Pohl T."/>
            <person name="Merkel B.J."/>
            <person name="Hornburger P."/>
            <person name="Mueller R.-W."/>
            <person name="Bruemmer F."/>
            <person name="Labrenz M."/>
            <person name="Spormann A.M."/>
            <person name="Op Den Camp H."/>
            <person name="Overmann J."/>
            <person name="Amann R."/>
            <person name="Jetten M.S.M."/>
            <person name="Mascher T."/>
            <person name="Medema M.H."/>
            <person name="Devos D.P."/>
            <person name="Kaster A.-K."/>
            <person name="Ovreas L."/>
            <person name="Rohde M."/>
            <person name="Galperin M.Y."/>
            <person name="Jogler C."/>
        </authorList>
    </citation>
    <scope>NUCLEOTIDE SEQUENCE [LARGE SCALE GENOMIC DNA]</scope>
    <source>
        <strain evidence="3 4">Pla52n</strain>
    </source>
</reference>
<name>A0A5C6AYY1_9BACT</name>
<dbReference type="Proteomes" id="UP000320176">
    <property type="component" value="Unassembled WGS sequence"/>
</dbReference>
<feature type="region of interest" description="Disordered" evidence="1">
    <location>
        <begin position="396"/>
        <end position="437"/>
    </location>
</feature>
<feature type="compositionally biased region" description="Acidic residues" evidence="1">
    <location>
        <begin position="401"/>
        <end position="411"/>
    </location>
</feature>
<protein>
    <recommendedName>
        <fullName evidence="2">Alpha-L-glutamate ligase-related protein ATP-grasp domain-containing protein</fullName>
    </recommendedName>
</protein>
<evidence type="ECO:0000259" key="2">
    <source>
        <dbReference type="Pfam" id="PF14397"/>
    </source>
</evidence>
<keyword evidence="4" id="KW-1185">Reference proteome</keyword>
<accession>A0A5C6AYY1</accession>
<evidence type="ECO:0000313" key="4">
    <source>
        <dbReference type="Proteomes" id="UP000320176"/>
    </source>
</evidence>
<organism evidence="3 4">
    <name type="scientific">Stieleria varia</name>
    <dbReference type="NCBI Taxonomy" id="2528005"/>
    <lineage>
        <taxon>Bacteria</taxon>
        <taxon>Pseudomonadati</taxon>
        <taxon>Planctomycetota</taxon>
        <taxon>Planctomycetia</taxon>
        <taxon>Pirellulales</taxon>
        <taxon>Pirellulaceae</taxon>
        <taxon>Stieleria</taxon>
    </lineage>
</organism>
<feature type="domain" description="Alpha-L-glutamate ligase-related protein ATP-grasp" evidence="2">
    <location>
        <begin position="194"/>
        <end position="351"/>
    </location>
</feature>
<dbReference type="Pfam" id="PF14397">
    <property type="entry name" value="ATPgrasp_ST"/>
    <property type="match status" value="1"/>
</dbReference>
<proteinExistence type="predicted"/>
<dbReference type="RefSeq" id="WP_146520224.1">
    <property type="nucleotide sequence ID" value="NZ_CP151726.1"/>
</dbReference>
<dbReference type="AlphaFoldDB" id="A0A5C6AYY1"/>
<dbReference type="OrthoDB" id="8736147at2"/>